<evidence type="ECO:0000256" key="5">
    <source>
        <dbReference type="ARBA" id="ARBA00047517"/>
    </source>
</evidence>
<organism evidence="7 8">
    <name type="scientific">Limnobacter humi</name>
    <dbReference type="NCBI Taxonomy" id="1778671"/>
    <lineage>
        <taxon>Bacteria</taxon>
        <taxon>Pseudomonadati</taxon>
        <taxon>Pseudomonadota</taxon>
        <taxon>Betaproteobacteria</taxon>
        <taxon>Burkholderiales</taxon>
        <taxon>Burkholderiaceae</taxon>
        <taxon>Limnobacter</taxon>
    </lineage>
</organism>
<keyword evidence="8" id="KW-1185">Reference proteome</keyword>
<accession>A0ABT1WEZ3</accession>
<evidence type="ECO:0000256" key="1">
    <source>
        <dbReference type="ARBA" id="ARBA00001933"/>
    </source>
</evidence>
<dbReference type="PANTHER" id="PTHR43500">
    <property type="entry name" value="CYSTATHIONINE BETA-LYASE-RELATED"/>
    <property type="match status" value="1"/>
</dbReference>
<dbReference type="RefSeq" id="WP_256763851.1">
    <property type="nucleotide sequence ID" value="NZ_JANIGO010000002.1"/>
</dbReference>
<dbReference type="Proteomes" id="UP001204142">
    <property type="component" value="Unassembled WGS sequence"/>
</dbReference>
<comment type="caution">
    <text evidence="7">The sequence shown here is derived from an EMBL/GenBank/DDBJ whole genome shotgun (WGS) entry which is preliminary data.</text>
</comment>
<keyword evidence="4" id="KW-0456">Lyase</keyword>
<dbReference type="Gene3D" id="3.40.640.10">
    <property type="entry name" value="Type I PLP-dependent aspartate aminotransferase-like (Major domain)"/>
    <property type="match status" value="1"/>
</dbReference>
<dbReference type="GO" id="GO:0016740">
    <property type="term" value="F:transferase activity"/>
    <property type="evidence" value="ECO:0007669"/>
    <property type="project" value="UniProtKB-KW"/>
</dbReference>
<evidence type="ECO:0000256" key="6">
    <source>
        <dbReference type="RuleBase" id="RU362118"/>
    </source>
</evidence>
<name>A0ABT1WEZ3_9BURK</name>
<evidence type="ECO:0000313" key="8">
    <source>
        <dbReference type="Proteomes" id="UP001204142"/>
    </source>
</evidence>
<comment type="cofactor">
    <cofactor evidence="1 6">
        <name>pyridoxal 5'-phosphate</name>
        <dbReference type="ChEBI" id="CHEBI:597326"/>
    </cofactor>
</comment>
<dbReference type="SUPFAM" id="SSF53383">
    <property type="entry name" value="PLP-dependent transferases"/>
    <property type="match status" value="1"/>
</dbReference>
<dbReference type="InterPro" id="IPR015421">
    <property type="entry name" value="PyrdxlP-dep_Trfase_major"/>
</dbReference>
<dbReference type="Gene3D" id="3.90.1150.10">
    <property type="entry name" value="Aspartate Aminotransferase, domain 1"/>
    <property type="match status" value="1"/>
</dbReference>
<evidence type="ECO:0000256" key="2">
    <source>
        <dbReference type="ARBA" id="ARBA00009077"/>
    </source>
</evidence>
<dbReference type="InterPro" id="IPR006233">
    <property type="entry name" value="Cys_b_lyase_bac"/>
</dbReference>
<keyword evidence="3 6" id="KW-0663">Pyridoxal phosphate</keyword>
<comment type="catalytic activity">
    <reaction evidence="5">
        <text>L,L-cystathionine + H2O = L-homocysteine + pyruvate + NH4(+)</text>
        <dbReference type="Rhea" id="RHEA:13965"/>
        <dbReference type="ChEBI" id="CHEBI:15361"/>
        <dbReference type="ChEBI" id="CHEBI:15377"/>
        <dbReference type="ChEBI" id="CHEBI:28938"/>
        <dbReference type="ChEBI" id="CHEBI:58161"/>
        <dbReference type="ChEBI" id="CHEBI:58199"/>
    </reaction>
</comment>
<evidence type="ECO:0000313" key="7">
    <source>
        <dbReference type="EMBL" id="MCQ8896098.1"/>
    </source>
</evidence>
<comment type="similarity">
    <text evidence="2 6">Belongs to the trans-sulfuration enzymes family.</text>
</comment>
<sequence length="403" mass="43780">MSTFKPKNNGLDLPTHLLHTDNADTTGYQALATPVYRGSSIFFNSTAEQRREHDPLALSYTYGIRDNPTQFTLAKKLAEIEGAKHALVCPSGLSAITLVAQACLKTGDHWCIPDNAYGPVHALAQSLRQDYGVEFSVYESTQIESLVAAVKDHTRLIWTESPGSLTFEVPDLRAIVALAHSKGIPTGIDNTWSAGIALKPFELGLDFSIQALTKYQCGHADVLLGAVLSNNSPLFAAVERKNRLYGLGVSPEDCSLVLRGLYTLPLRFEAQAHTALELAHWLSQHPAIKTVLHPALPSCPGHAWFKRDFTGAASVFAVALHQQFSDADACAVIDRLKLFRIAYSWGGPESLGLVVNITDSRRAHLVSLLGECGPMLRFAVGLETFKDLRADLEQALSVLNPGA</sequence>
<dbReference type="InterPro" id="IPR000277">
    <property type="entry name" value="Cys/Met-Metab_PyrdxlP-dep_enz"/>
</dbReference>
<protein>
    <submittedName>
        <fullName evidence="7">PLP-dependent transferase</fullName>
    </submittedName>
</protein>
<dbReference type="Pfam" id="PF01053">
    <property type="entry name" value="Cys_Met_Meta_PP"/>
    <property type="match status" value="1"/>
</dbReference>
<proteinExistence type="inferred from homology"/>
<gene>
    <name evidence="7" type="ORF">NQT62_06565</name>
</gene>
<evidence type="ECO:0000256" key="3">
    <source>
        <dbReference type="ARBA" id="ARBA00022898"/>
    </source>
</evidence>
<dbReference type="InterPro" id="IPR015422">
    <property type="entry name" value="PyrdxlP-dep_Trfase_small"/>
</dbReference>
<keyword evidence="7" id="KW-0808">Transferase</keyword>
<dbReference type="EMBL" id="JANIGO010000002">
    <property type="protein sequence ID" value="MCQ8896098.1"/>
    <property type="molecule type" value="Genomic_DNA"/>
</dbReference>
<reference evidence="7 8" key="1">
    <citation type="submission" date="2022-07" db="EMBL/GenBank/DDBJ databases">
        <authorList>
            <person name="Xamxidin M."/>
            <person name="Wu M."/>
        </authorList>
    </citation>
    <scope>NUCLEOTIDE SEQUENCE [LARGE SCALE GENOMIC DNA]</scope>
    <source>
        <strain evidence="7 8">NBRC 111650</strain>
    </source>
</reference>
<dbReference type="PANTHER" id="PTHR43500:SF1">
    <property type="entry name" value="CYSTATHIONINE BETA-LYASE-RELATED"/>
    <property type="match status" value="1"/>
</dbReference>
<evidence type="ECO:0000256" key="4">
    <source>
        <dbReference type="ARBA" id="ARBA00023239"/>
    </source>
</evidence>
<dbReference type="PIRSF" id="PIRSF001434">
    <property type="entry name" value="CGS"/>
    <property type="match status" value="1"/>
</dbReference>
<dbReference type="InterPro" id="IPR015424">
    <property type="entry name" value="PyrdxlP-dep_Trfase"/>
</dbReference>